<dbReference type="Pfam" id="PF13795">
    <property type="entry name" value="HupE_UreJ_2"/>
    <property type="match status" value="1"/>
</dbReference>
<keyword evidence="1" id="KW-0472">Membrane</keyword>
<feature type="transmembrane region" description="Helical" evidence="1">
    <location>
        <begin position="177"/>
        <end position="199"/>
    </location>
</feature>
<organism evidence="3 4">
    <name type="scientific">Agitococcus lubricus</name>
    <dbReference type="NCBI Taxonomy" id="1077255"/>
    <lineage>
        <taxon>Bacteria</taxon>
        <taxon>Pseudomonadati</taxon>
        <taxon>Pseudomonadota</taxon>
        <taxon>Gammaproteobacteria</taxon>
        <taxon>Moraxellales</taxon>
        <taxon>Moraxellaceae</taxon>
        <taxon>Agitococcus</taxon>
    </lineage>
</organism>
<keyword evidence="1" id="KW-1133">Transmembrane helix</keyword>
<dbReference type="InterPro" id="IPR032809">
    <property type="entry name" value="Put_HupE_UreJ"/>
</dbReference>
<dbReference type="OrthoDB" id="9808870at2"/>
<feature type="transmembrane region" description="Helical" evidence="1">
    <location>
        <begin position="304"/>
        <end position="327"/>
    </location>
</feature>
<evidence type="ECO:0000256" key="2">
    <source>
        <dbReference type="SAM" id="SignalP"/>
    </source>
</evidence>
<accession>A0A2T5J1Z4</accession>
<feature type="transmembrane region" description="Helical" evidence="1">
    <location>
        <begin position="220"/>
        <end position="241"/>
    </location>
</feature>
<sequence length="366" mass="41798">MKYLVILWLCLYSSIVTAHKASDSYLTLNVQDDATVLGRWDIALRDLDLLLNLDENQDRQLTWGEVLQQNQAIEQLARSNLLLQRGEPCQTFQFQPLAIDSHVDGQYAVLQFQTQCASAGDWQLKYQLLANIDQTHRGILQWQQNYQVLTPANTWQTLGIATTKTQTFSQFWQQGVIHIWLGYDHILFLISLLLPVVLIRQQQGWRAVTDWRVAMIDATWIVTAFTVAHSITLVLAAQQWLYLPSRWVESVIALSVMIAALHNLWPIWHRYRWLMAFVFGLIHGFGFASVLADIQVEGQISLTALLGFNVGVETGQLAIVLLLIPILYRFRESSKYQSLILKGGSGVILLIACLWFVERVFAIQFG</sequence>
<protein>
    <submittedName>
        <fullName evidence="3">HupE/UreJ protein</fullName>
    </submittedName>
</protein>
<evidence type="ECO:0000313" key="3">
    <source>
        <dbReference type="EMBL" id="PTQ90460.1"/>
    </source>
</evidence>
<dbReference type="Proteomes" id="UP000244223">
    <property type="component" value="Unassembled WGS sequence"/>
</dbReference>
<dbReference type="AlphaFoldDB" id="A0A2T5J1Z4"/>
<comment type="caution">
    <text evidence="3">The sequence shown here is derived from an EMBL/GenBank/DDBJ whole genome shotgun (WGS) entry which is preliminary data.</text>
</comment>
<keyword evidence="1" id="KW-0812">Transmembrane</keyword>
<feature type="transmembrane region" description="Helical" evidence="1">
    <location>
        <begin position="339"/>
        <end position="357"/>
    </location>
</feature>
<proteinExistence type="predicted"/>
<evidence type="ECO:0000256" key="1">
    <source>
        <dbReference type="SAM" id="Phobius"/>
    </source>
</evidence>
<keyword evidence="2" id="KW-0732">Signal</keyword>
<keyword evidence="4" id="KW-1185">Reference proteome</keyword>
<dbReference type="RefSeq" id="WP_107864899.1">
    <property type="nucleotide sequence ID" value="NZ_QAON01000003.1"/>
</dbReference>
<evidence type="ECO:0000313" key="4">
    <source>
        <dbReference type="Proteomes" id="UP000244223"/>
    </source>
</evidence>
<dbReference type="EMBL" id="QAON01000003">
    <property type="protein sequence ID" value="PTQ90460.1"/>
    <property type="molecule type" value="Genomic_DNA"/>
</dbReference>
<gene>
    <name evidence="3" type="ORF">C8N29_103213</name>
</gene>
<name>A0A2T5J1Z4_9GAMM</name>
<reference evidence="3 4" key="1">
    <citation type="submission" date="2018-04" db="EMBL/GenBank/DDBJ databases">
        <title>Genomic Encyclopedia of Archaeal and Bacterial Type Strains, Phase II (KMG-II): from individual species to whole genera.</title>
        <authorList>
            <person name="Goeker M."/>
        </authorList>
    </citation>
    <scope>NUCLEOTIDE SEQUENCE [LARGE SCALE GENOMIC DNA]</scope>
    <source>
        <strain evidence="3 4">DSM 5822</strain>
    </source>
</reference>
<feature type="signal peptide" evidence="2">
    <location>
        <begin position="1"/>
        <end position="18"/>
    </location>
</feature>
<feature type="transmembrane region" description="Helical" evidence="1">
    <location>
        <begin position="273"/>
        <end position="292"/>
    </location>
</feature>
<feature type="transmembrane region" description="Helical" evidence="1">
    <location>
        <begin position="247"/>
        <end position="266"/>
    </location>
</feature>
<feature type="chain" id="PRO_5031040759" evidence="2">
    <location>
        <begin position="19"/>
        <end position="366"/>
    </location>
</feature>